<dbReference type="InterPro" id="IPR050168">
    <property type="entry name" value="AAA_ATPase_domain"/>
</dbReference>
<name>A0A543E316_9PSEU</name>
<evidence type="ECO:0000256" key="4">
    <source>
        <dbReference type="RuleBase" id="RU003651"/>
    </source>
</evidence>
<dbReference type="GO" id="GO:0005524">
    <property type="term" value="F:ATP binding"/>
    <property type="evidence" value="ECO:0007669"/>
    <property type="project" value="UniProtKB-KW"/>
</dbReference>
<dbReference type="Gene3D" id="1.10.8.60">
    <property type="match status" value="1"/>
</dbReference>
<comment type="similarity">
    <text evidence="4">Belongs to the AAA ATPase family.</text>
</comment>
<evidence type="ECO:0000256" key="3">
    <source>
        <dbReference type="ARBA" id="ARBA00023054"/>
    </source>
</evidence>
<dbReference type="Gene3D" id="3.40.50.300">
    <property type="entry name" value="P-loop containing nucleotide triphosphate hydrolases"/>
    <property type="match status" value="1"/>
</dbReference>
<gene>
    <name evidence="6" type="ORF">FB558_2773</name>
</gene>
<dbReference type="AlphaFoldDB" id="A0A543E316"/>
<dbReference type="PROSITE" id="PS00674">
    <property type="entry name" value="AAA"/>
    <property type="match status" value="1"/>
</dbReference>
<evidence type="ECO:0000256" key="1">
    <source>
        <dbReference type="ARBA" id="ARBA00022741"/>
    </source>
</evidence>
<dbReference type="SUPFAM" id="SSF52540">
    <property type="entry name" value="P-loop containing nucleoside triphosphate hydrolases"/>
    <property type="match status" value="1"/>
</dbReference>
<keyword evidence="2 4" id="KW-0067">ATP-binding</keyword>
<dbReference type="EMBL" id="VFPA01000001">
    <property type="protein sequence ID" value="TQM15976.1"/>
    <property type="molecule type" value="Genomic_DNA"/>
</dbReference>
<keyword evidence="3" id="KW-0175">Coiled coil</keyword>
<sequence>MFRSRSGPCHSSVPDREILPTMSDDVLLTSLLTAVDAVPDDVPLRLHVAALLADHGRAADALQHCSHALTRDPGNADALALLQRVTAAMAPPTTPLPVARPARPQPEPQRLRGFDWAQAEEEVAGIEEPLPAEADASTPVVEDVERPAVRLADVGGMQQVKERLELAFLGPMRNPQLAKAFGKSLSGGLLLYGPPGCGKTFLAKAVAGELGASFFSVGVSDVLDMYTGQSERNLARIFTEARRHAPCVLFFDELDALGQKRSHLSHSSSMRNTVNQMLTELDSVTADNEGVFVLGATNHPWDIDSALRRPGRFDRMVLVLPPDAAARTAVLRYHLRDRPVSDVNLDRIVKLTEHFSGADLAHVCTTAAERALALSMRDGRLHALTTKDLEAAVKEVRPSTGPWFATARNVVAFANTDGEYDDLSAYLRKNKKL</sequence>
<feature type="domain" description="AAA+ ATPase" evidence="5">
    <location>
        <begin position="185"/>
        <end position="323"/>
    </location>
</feature>
<dbReference type="Proteomes" id="UP000315677">
    <property type="component" value="Unassembled WGS sequence"/>
</dbReference>
<keyword evidence="7" id="KW-1185">Reference proteome</keyword>
<dbReference type="PANTHER" id="PTHR23077">
    <property type="entry name" value="AAA-FAMILY ATPASE"/>
    <property type="match status" value="1"/>
</dbReference>
<organism evidence="6 7">
    <name type="scientific">Pseudonocardia kunmingensis</name>
    <dbReference type="NCBI Taxonomy" id="630975"/>
    <lineage>
        <taxon>Bacteria</taxon>
        <taxon>Bacillati</taxon>
        <taxon>Actinomycetota</taxon>
        <taxon>Actinomycetes</taxon>
        <taxon>Pseudonocardiales</taxon>
        <taxon>Pseudonocardiaceae</taxon>
        <taxon>Pseudonocardia</taxon>
    </lineage>
</organism>
<evidence type="ECO:0000313" key="6">
    <source>
        <dbReference type="EMBL" id="TQM15976.1"/>
    </source>
</evidence>
<dbReference type="InterPro" id="IPR041569">
    <property type="entry name" value="AAA_lid_3"/>
</dbReference>
<dbReference type="PANTHER" id="PTHR23077:SF171">
    <property type="entry name" value="NUCLEAR VALOSIN-CONTAINING PROTEIN-LIKE"/>
    <property type="match status" value="1"/>
</dbReference>
<dbReference type="InterPro" id="IPR003959">
    <property type="entry name" value="ATPase_AAA_core"/>
</dbReference>
<evidence type="ECO:0000256" key="2">
    <source>
        <dbReference type="ARBA" id="ARBA00022840"/>
    </source>
</evidence>
<protein>
    <submittedName>
        <fullName evidence="6">ATPase family protein associated with various cellular activities (AAA)</fullName>
    </submittedName>
</protein>
<keyword evidence="1 4" id="KW-0547">Nucleotide-binding</keyword>
<comment type="caution">
    <text evidence="6">The sequence shown here is derived from an EMBL/GenBank/DDBJ whole genome shotgun (WGS) entry which is preliminary data.</text>
</comment>
<dbReference type="FunFam" id="3.40.50.300:FF:001025">
    <property type="entry name" value="ATPase family, AAA domain-containing 2B"/>
    <property type="match status" value="1"/>
</dbReference>
<dbReference type="SMART" id="SM00382">
    <property type="entry name" value="AAA"/>
    <property type="match status" value="1"/>
</dbReference>
<accession>A0A543E316</accession>
<dbReference type="InterPro" id="IPR003593">
    <property type="entry name" value="AAA+_ATPase"/>
</dbReference>
<dbReference type="SUPFAM" id="SSF48452">
    <property type="entry name" value="TPR-like"/>
    <property type="match status" value="1"/>
</dbReference>
<dbReference type="GO" id="GO:0016887">
    <property type="term" value="F:ATP hydrolysis activity"/>
    <property type="evidence" value="ECO:0007669"/>
    <property type="project" value="InterPro"/>
</dbReference>
<dbReference type="InterPro" id="IPR011990">
    <property type="entry name" value="TPR-like_helical_dom_sf"/>
</dbReference>
<reference evidence="6 7" key="1">
    <citation type="submission" date="2019-06" db="EMBL/GenBank/DDBJ databases">
        <title>Sequencing the genomes of 1000 actinobacteria strains.</title>
        <authorList>
            <person name="Klenk H.-P."/>
        </authorList>
    </citation>
    <scope>NUCLEOTIDE SEQUENCE [LARGE SCALE GENOMIC DNA]</scope>
    <source>
        <strain evidence="6 7">DSM 45301</strain>
    </source>
</reference>
<dbReference type="Gene3D" id="1.25.40.10">
    <property type="entry name" value="Tetratricopeptide repeat domain"/>
    <property type="match status" value="1"/>
</dbReference>
<dbReference type="InterPro" id="IPR027417">
    <property type="entry name" value="P-loop_NTPase"/>
</dbReference>
<dbReference type="Pfam" id="PF17862">
    <property type="entry name" value="AAA_lid_3"/>
    <property type="match status" value="1"/>
</dbReference>
<dbReference type="Pfam" id="PF00004">
    <property type="entry name" value="AAA"/>
    <property type="match status" value="1"/>
</dbReference>
<proteinExistence type="inferred from homology"/>
<evidence type="ECO:0000313" key="7">
    <source>
        <dbReference type="Proteomes" id="UP000315677"/>
    </source>
</evidence>
<dbReference type="InterPro" id="IPR003960">
    <property type="entry name" value="ATPase_AAA_CS"/>
</dbReference>
<evidence type="ECO:0000259" key="5">
    <source>
        <dbReference type="SMART" id="SM00382"/>
    </source>
</evidence>